<dbReference type="GO" id="GO:0004674">
    <property type="term" value="F:protein serine/threonine kinase activity"/>
    <property type="evidence" value="ECO:0007669"/>
    <property type="project" value="UniProtKB-KW"/>
</dbReference>
<dbReference type="PANTHER" id="PTHR34590:SF5">
    <property type="entry name" value="OS04G0586500 PROTEIN"/>
    <property type="match status" value="1"/>
</dbReference>
<protein>
    <submittedName>
        <fullName evidence="15">Receptor-like protein kinase FERONIA</fullName>
    </submittedName>
</protein>
<sequence>MKTHKSSQHWPSLLLVIAITTSITPTLSQNTATYVPAEKILLICGAPSGKLYAHDGRAWDGDIGSNYAPAIQNTVSAIPSNQNSSIPTVPYMTARIFQTKFTYTFPVSPGRKFVRLYFFPSNYTNPNFTASNSSFTVSIGSYTLLKNFNALLTTQAMNDVYMSKEFSVNVSSNTLNLTFTPSLEKENAFAFVNGIEIVSTPQIFDGSNNTFDQPLIVGLSSTMTVDEYTALETVVRLNVGGNSVSPVYDSGLYRAWDDDSTYIHGAAVGVTYPKDSNVTIKYPDTIPKYIAPTIVYGTARSMGPDPKANLKNNLTWVITVNPGFYYLVRLHFCEITYSVSMINMRVFDIFINNQTAAESFDVIARTNGGGIGVPVFLDFIVLFPNTSASQDIWVSLHPDIASKPLGYDAELNGLEIFKLNDSTGNLYAWNLSKQQTVDSGMKKRIRHYLFVAIGVIGAVLLILLLAFIALRRWRPQKLIMQSSLSNQGRVFSFPEIKTATKDFNGSLVIGVGGFGKVYRGEIDGGSLQPSEETDFRDRECKSSERRLRFFRS</sequence>
<evidence type="ECO:0000256" key="6">
    <source>
        <dbReference type="ARBA" id="ARBA00022741"/>
    </source>
</evidence>
<keyword evidence="9 12" id="KW-1133">Transmembrane helix</keyword>
<keyword evidence="7 15" id="KW-0418">Kinase</keyword>
<evidence type="ECO:0000256" key="2">
    <source>
        <dbReference type="ARBA" id="ARBA00022527"/>
    </source>
</evidence>
<keyword evidence="3" id="KW-0808">Transferase</keyword>
<dbReference type="Gene3D" id="3.30.200.20">
    <property type="entry name" value="Phosphorylase Kinase, domain 1"/>
    <property type="match status" value="1"/>
</dbReference>
<keyword evidence="11" id="KW-0325">Glycoprotein</keyword>
<evidence type="ECO:0000256" key="11">
    <source>
        <dbReference type="ARBA" id="ARBA00023180"/>
    </source>
</evidence>
<evidence type="ECO:0000256" key="13">
    <source>
        <dbReference type="SAM" id="SignalP"/>
    </source>
</evidence>
<evidence type="ECO:0000256" key="7">
    <source>
        <dbReference type="ARBA" id="ARBA00022777"/>
    </source>
</evidence>
<evidence type="ECO:0000256" key="10">
    <source>
        <dbReference type="ARBA" id="ARBA00023136"/>
    </source>
</evidence>
<evidence type="ECO:0000256" key="12">
    <source>
        <dbReference type="SAM" id="Phobius"/>
    </source>
</evidence>
<keyword evidence="2" id="KW-0723">Serine/threonine-protein kinase</keyword>
<evidence type="ECO:0000256" key="9">
    <source>
        <dbReference type="ARBA" id="ARBA00022989"/>
    </source>
</evidence>
<reference evidence="15" key="1">
    <citation type="journal article" date="2023" name="Nat. Commun.">
        <title>Diploid and tetraploid genomes of Acorus and the evolution of monocots.</title>
        <authorList>
            <person name="Ma L."/>
            <person name="Liu K.W."/>
            <person name="Li Z."/>
            <person name="Hsiao Y.Y."/>
            <person name="Qi Y."/>
            <person name="Fu T."/>
            <person name="Tang G.D."/>
            <person name="Zhang D."/>
            <person name="Sun W.H."/>
            <person name="Liu D.K."/>
            <person name="Li Y."/>
            <person name="Chen G.Z."/>
            <person name="Liu X.D."/>
            <person name="Liao X.Y."/>
            <person name="Jiang Y.T."/>
            <person name="Yu X."/>
            <person name="Hao Y."/>
            <person name="Huang J."/>
            <person name="Zhao X.W."/>
            <person name="Ke S."/>
            <person name="Chen Y.Y."/>
            <person name="Wu W.L."/>
            <person name="Hsu J.L."/>
            <person name="Lin Y.F."/>
            <person name="Huang M.D."/>
            <person name="Li C.Y."/>
            <person name="Huang L."/>
            <person name="Wang Z.W."/>
            <person name="Zhao X."/>
            <person name="Zhong W.Y."/>
            <person name="Peng D.H."/>
            <person name="Ahmad S."/>
            <person name="Lan S."/>
            <person name="Zhang J.S."/>
            <person name="Tsai W.C."/>
            <person name="Van de Peer Y."/>
            <person name="Liu Z.J."/>
        </authorList>
    </citation>
    <scope>NUCLEOTIDE SEQUENCE</scope>
    <source>
        <strain evidence="15">CP</strain>
    </source>
</reference>
<keyword evidence="6" id="KW-0547">Nucleotide-binding</keyword>
<dbReference type="GO" id="GO:0004714">
    <property type="term" value="F:transmembrane receptor protein tyrosine kinase activity"/>
    <property type="evidence" value="ECO:0007669"/>
    <property type="project" value="InterPro"/>
</dbReference>
<dbReference type="InterPro" id="IPR024788">
    <property type="entry name" value="Malectin-like_Carb-bd_dom"/>
</dbReference>
<name>A0AAV9C7H7_ACOCL</name>
<evidence type="ECO:0000313" key="15">
    <source>
        <dbReference type="EMBL" id="KAK1284594.1"/>
    </source>
</evidence>
<feature type="chain" id="PRO_5043474164" evidence="13">
    <location>
        <begin position="29"/>
        <end position="552"/>
    </location>
</feature>
<comment type="caution">
    <text evidence="15">The sequence shown here is derived from an EMBL/GenBank/DDBJ whole genome shotgun (WGS) entry which is preliminary data.</text>
</comment>
<evidence type="ECO:0000256" key="3">
    <source>
        <dbReference type="ARBA" id="ARBA00022679"/>
    </source>
</evidence>
<dbReference type="Proteomes" id="UP001180020">
    <property type="component" value="Unassembled WGS sequence"/>
</dbReference>
<keyword evidence="16" id="KW-1185">Reference proteome</keyword>
<proteinExistence type="predicted"/>
<dbReference type="EMBL" id="JAUJYO010000021">
    <property type="protein sequence ID" value="KAK1284594.1"/>
    <property type="molecule type" value="Genomic_DNA"/>
</dbReference>
<dbReference type="AlphaFoldDB" id="A0AAV9C7H7"/>
<dbReference type="GO" id="GO:0016020">
    <property type="term" value="C:membrane"/>
    <property type="evidence" value="ECO:0007669"/>
    <property type="project" value="UniProtKB-SubCell"/>
</dbReference>
<organism evidence="15 16">
    <name type="scientific">Acorus calamus</name>
    <name type="common">Sweet flag</name>
    <dbReference type="NCBI Taxonomy" id="4465"/>
    <lineage>
        <taxon>Eukaryota</taxon>
        <taxon>Viridiplantae</taxon>
        <taxon>Streptophyta</taxon>
        <taxon>Embryophyta</taxon>
        <taxon>Tracheophyta</taxon>
        <taxon>Spermatophyta</taxon>
        <taxon>Magnoliopsida</taxon>
        <taxon>Liliopsida</taxon>
        <taxon>Acoraceae</taxon>
        <taxon>Acorus</taxon>
    </lineage>
</organism>
<keyword evidence="10 12" id="KW-0472">Membrane</keyword>
<gene>
    <name evidence="15" type="primary">FER</name>
    <name evidence="15" type="ORF">QJS10_CPB21g01783</name>
</gene>
<evidence type="ECO:0000256" key="8">
    <source>
        <dbReference type="ARBA" id="ARBA00022840"/>
    </source>
</evidence>
<accession>A0AAV9C7H7</accession>
<dbReference type="Gene3D" id="2.60.120.430">
    <property type="entry name" value="Galactose-binding lectin"/>
    <property type="match status" value="2"/>
</dbReference>
<keyword evidence="5 13" id="KW-0732">Signal</keyword>
<dbReference type="PANTHER" id="PTHR34590">
    <property type="entry name" value="OS03G0124300 PROTEIN-RELATED"/>
    <property type="match status" value="1"/>
</dbReference>
<dbReference type="GO" id="GO:0005524">
    <property type="term" value="F:ATP binding"/>
    <property type="evidence" value="ECO:0007669"/>
    <property type="project" value="UniProtKB-KW"/>
</dbReference>
<feature type="signal peptide" evidence="13">
    <location>
        <begin position="1"/>
        <end position="28"/>
    </location>
</feature>
<keyword evidence="8" id="KW-0067">ATP-binding</keyword>
<dbReference type="Pfam" id="PF12819">
    <property type="entry name" value="Malectin_like"/>
    <property type="match status" value="1"/>
</dbReference>
<dbReference type="InterPro" id="IPR045272">
    <property type="entry name" value="ANXUR1/2-like"/>
</dbReference>
<evidence type="ECO:0000256" key="1">
    <source>
        <dbReference type="ARBA" id="ARBA00004479"/>
    </source>
</evidence>
<evidence type="ECO:0000259" key="14">
    <source>
        <dbReference type="Pfam" id="PF12819"/>
    </source>
</evidence>
<reference evidence="15" key="2">
    <citation type="submission" date="2023-06" db="EMBL/GenBank/DDBJ databases">
        <authorList>
            <person name="Ma L."/>
            <person name="Liu K.-W."/>
            <person name="Li Z."/>
            <person name="Hsiao Y.-Y."/>
            <person name="Qi Y."/>
            <person name="Fu T."/>
            <person name="Tang G."/>
            <person name="Zhang D."/>
            <person name="Sun W.-H."/>
            <person name="Liu D.-K."/>
            <person name="Li Y."/>
            <person name="Chen G.-Z."/>
            <person name="Liu X.-D."/>
            <person name="Liao X.-Y."/>
            <person name="Jiang Y.-T."/>
            <person name="Yu X."/>
            <person name="Hao Y."/>
            <person name="Huang J."/>
            <person name="Zhao X.-W."/>
            <person name="Ke S."/>
            <person name="Chen Y.-Y."/>
            <person name="Wu W.-L."/>
            <person name="Hsu J.-L."/>
            <person name="Lin Y.-F."/>
            <person name="Huang M.-D."/>
            <person name="Li C.-Y."/>
            <person name="Huang L."/>
            <person name="Wang Z.-W."/>
            <person name="Zhao X."/>
            <person name="Zhong W.-Y."/>
            <person name="Peng D.-H."/>
            <person name="Ahmad S."/>
            <person name="Lan S."/>
            <person name="Zhang J.-S."/>
            <person name="Tsai W.-C."/>
            <person name="Van De Peer Y."/>
            <person name="Liu Z.-J."/>
        </authorList>
    </citation>
    <scope>NUCLEOTIDE SEQUENCE</scope>
    <source>
        <strain evidence="15">CP</strain>
        <tissue evidence="15">Leaves</tissue>
    </source>
</reference>
<keyword evidence="4 12" id="KW-0812">Transmembrane</keyword>
<comment type="subcellular location">
    <subcellularLocation>
        <location evidence="1">Membrane</location>
        <topology evidence="1">Single-pass type I membrane protein</topology>
    </subcellularLocation>
</comment>
<feature type="domain" description="Malectin-like" evidence="14">
    <location>
        <begin position="44"/>
        <end position="418"/>
    </location>
</feature>
<evidence type="ECO:0000313" key="16">
    <source>
        <dbReference type="Proteomes" id="UP001180020"/>
    </source>
</evidence>
<dbReference type="FunFam" id="2.60.120.430:FF:000007">
    <property type="entry name" value="FERONIA receptor-like kinase"/>
    <property type="match status" value="1"/>
</dbReference>
<evidence type="ECO:0000256" key="5">
    <source>
        <dbReference type="ARBA" id="ARBA00022729"/>
    </source>
</evidence>
<dbReference type="FunFam" id="2.60.120.430:FF:000003">
    <property type="entry name" value="FERONIA receptor-like kinase"/>
    <property type="match status" value="1"/>
</dbReference>
<keyword evidence="15" id="KW-0675">Receptor</keyword>
<feature type="transmembrane region" description="Helical" evidence="12">
    <location>
        <begin position="448"/>
        <end position="470"/>
    </location>
</feature>
<evidence type="ECO:0000256" key="4">
    <source>
        <dbReference type="ARBA" id="ARBA00022692"/>
    </source>
</evidence>